<feature type="domain" description="Core-binding (CB)" evidence="7">
    <location>
        <begin position="95"/>
        <end position="176"/>
    </location>
</feature>
<dbReference type="InterPro" id="IPR038488">
    <property type="entry name" value="Integrase_DNA-bd_sf"/>
</dbReference>
<comment type="caution">
    <text evidence="8">The sequence shown here is derived from an EMBL/GenBank/DDBJ whole genome shotgun (WGS) entry which is preliminary data.</text>
</comment>
<keyword evidence="4" id="KW-0233">DNA recombination</keyword>
<dbReference type="AlphaFoldDB" id="A0A0R3M327"/>
<dbReference type="EMBL" id="LLXX01000038">
    <property type="protein sequence ID" value="KRR11600.1"/>
    <property type="molecule type" value="Genomic_DNA"/>
</dbReference>
<protein>
    <recommendedName>
        <fullName evidence="10">Integrase</fullName>
    </recommendedName>
</protein>
<evidence type="ECO:0000256" key="2">
    <source>
        <dbReference type="ARBA" id="ARBA00022908"/>
    </source>
</evidence>
<dbReference type="GO" id="GO:0015074">
    <property type="term" value="P:DNA integration"/>
    <property type="evidence" value="ECO:0007669"/>
    <property type="project" value="UniProtKB-KW"/>
</dbReference>
<dbReference type="PANTHER" id="PTHR30629">
    <property type="entry name" value="PROPHAGE INTEGRASE"/>
    <property type="match status" value="1"/>
</dbReference>
<gene>
    <name evidence="8" type="ORF">CP49_18095</name>
</gene>
<evidence type="ECO:0000313" key="9">
    <source>
        <dbReference type="Proteomes" id="UP000051913"/>
    </source>
</evidence>
<dbReference type="InterPro" id="IPR044068">
    <property type="entry name" value="CB"/>
</dbReference>
<dbReference type="Proteomes" id="UP000051913">
    <property type="component" value="Unassembled WGS sequence"/>
</dbReference>
<evidence type="ECO:0000259" key="7">
    <source>
        <dbReference type="PROSITE" id="PS51900"/>
    </source>
</evidence>
<evidence type="ECO:0000256" key="5">
    <source>
        <dbReference type="PROSITE-ProRule" id="PRU01248"/>
    </source>
</evidence>
<evidence type="ECO:0008006" key="10">
    <source>
        <dbReference type="Google" id="ProtNLM"/>
    </source>
</evidence>
<dbReference type="InterPro" id="IPR010998">
    <property type="entry name" value="Integrase_recombinase_N"/>
</dbReference>
<dbReference type="InterPro" id="IPR011010">
    <property type="entry name" value="DNA_brk_join_enz"/>
</dbReference>
<dbReference type="GO" id="GO:0006310">
    <property type="term" value="P:DNA recombination"/>
    <property type="evidence" value="ECO:0007669"/>
    <property type="project" value="UniProtKB-KW"/>
</dbReference>
<dbReference type="Pfam" id="PF13356">
    <property type="entry name" value="Arm-DNA-bind_3"/>
    <property type="match status" value="1"/>
</dbReference>
<dbReference type="Pfam" id="PF22022">
    <property type="entry name" value="Phage_int_M"/>
    <property type="match status" value="1"/>
</dbReference>
<keyword evidence="9" id="KW-1185">Reference proteome</keyword>
<dbReference type="InterPro" id="IPR013762">
    <property type="entry name" value="Integrase-like_cat_sf"/>
</dbReference>
<proteinExistence type="inferred from homology"/>
<dbReference type="InterPro" id="IPR050808">
    <property type="entry name" value="Phage_Integrase"/>
</dbReference>
<evidence type="ECO:0000259" key="6">
    <source>
        <dbReference type="PROSITE" id="PS51898"/>
    </source>
</evidence>
<dbReference type="CDD" id="cd00801">
    <property type="entry name" value="INT_P4_C"/>
    <property type="match status" value="1"/>
</dbReference>
<evidence type="ECO:0000256" key="1">
    <source>
        <dbReference type="ARBA" id="ARBA00008857"/>
    </source>
</evidence>
<feature type="domain" description="Tyr recombinase" evidence="6">
    <location>
        <begin position="204"/>
        <end position="382"/>
    </location>
</feature>
<keyword evidence="2" id="KW-0229">DNA integration</keyword>
<reference evidence="8 9" key="1">
    <citation type="submission" date="2014-03" db="EMBL/GenBank/DDBJ databases">
        <title>Bradyrhizobium valentinum sp. nov., isolated from effective nodules of Lupinus mariae-josephae, a lupine endemic of basic-lime soils in Eastern Spain.</title>
        <authorList>
            <person name="Duran D."/>
            <person name="Rey L."/>
            <person name="Navarro A."/>
            <person name="Busquets A."/>
            <person name="Imperial J."/>
            <person name="Ruiz-Argueso T."/>
        </authorList>
    </citation>
    <scope>NUCLEOTIDE SEQUENCE [LARGE SCALE GENOMIC DNA]</scope>
    <source>
        <strain evidence="8 9">LmjM3</strain>
    </source>
</reference>
<sequence>MTALAVTRATKRGMYNDGLGLYLQIAENGSKSWILRYLFNGRTRHYGIGPLHTVNLAEARTRAAVARLQILDGIDPVEARRERKAAAQLEAANSITFDDAAEEHIKAIEPQWKSKKLGKQWRSHLKTYASPHFGKLPVAAVDTGLVTRALMPIWTTKPETASRVRMRIEAVLDAAKVKGYRTGDNPARWDGHLQHILAALPAAKHHAAIPYTEVAAFIADLRTREATSARALEFLTLTATRTNETLGAQWDEFDLQGKVWTVPAIRMKGKAKVAREHRVPLSDRAVEIVKEMQKIKHGPFVFPSAFRPMKPMSGNALLDLLKRMERDDITSHGMRAAFRTWAGEQTSHPGAVAEACLAHVVKGVEGVYQRGDLFEKRRKLMDDWARYCNDTATTGANVIPMRGA</sequence>
<dbReference type="InterPro" id="IPR053876">
    <property type="entry name" value="Phage_int_M"/>
</dbReference>
<accession>A0A0R3M327</accession>
<evidence type="ECO:0000256" key="3">
    <source>
        <dbReference type="ARBA" id="ARBA00023125"/>
    </source>
</evidence>
<dbReference type="Gene3D" id="3.30.160.390">
    <property type="entry name" value="Integrase, DNA-binding domain"/>
    <property type="match status" value="1"/>
</dbReference>
<comment type="similarity">
    <text evidence="1">Belongs to the 'phage' integrase family.</text>
</comment>
<name>A0A0R3M327_9BRAD</name>
<dbReference type="PROSITE" id="PS51898">
    <property type="entry name" value="TYR_RECOMBINASE"/>
    <property type="match status" value="1"/>
</dbReference>
<evidence type="ECO:0000313" key="8">
    <source>
        <dbReference type="EMBL" id="KRR11600.1"/>
    </source>
</evidence>
<dbReference type="Pfam" id="PF00589">
    <property type="entry name" value="Phage_integrase"/>
    <property type="match status" value="1"/>
</dbReference>
<dbReference type="GO" id="GO:0003677">
    <property type="term" value="F:DNA binding"/>
    <property type="evidence" value="ECO:0007669"/>
    <property type="project" value="UniProtKB-UniRule"/>
</dbReference>
<keyword evidence="3 5" id="KW-0238">DNA-binding</keyword>
<dbReference type="PANTHER" id="PTHR30629:SF2">
    <property type="entry name" value="PROPHAGE INTEGRASE INTS-RELATED"/>
    <property type="match status" value="1"/>
</dbReference>
<dbReference type="InterPro" id="IPR002104">
    <property type="entry name" value="Integrase_catalytic"/>
</dbReference>
<dbReference type="SUPFAM" id="SSF56349">
    <property type="entry name" value="DNA breaking-rejoining enzymes"/>
    <property type="match status" value="1"/>
</dbReference>
<dbReference type="Gene3D" id="1.10.443.10">
    <property type="entry name" value="Intergrase catalytic core"/>
    <property type="match status" value="1"/>
</dbReference>
<dbReference type="Gene3D" id="1.10.150.130">
    <property type="match status" value="1"/>
</dbReference>
<dbReference type="PROSITE" id="PS51900">
    <property type="entry name" value="CB"/>
    <property type="match status" value="1"/>
</dbReference>
<organism evidence="8 9">
    <name type="scientific">Bradyrhizobium valentinum</name>
    <dbReference type="NCBI Taxonomy" id="1518501"/>
    <lineage>
        <taxon>Bacteria</taxon>
        <taxon>Pseudomonadati</taxon>
        <taxon>Pseudomonadota</taxon>
        <taxon>Alphaproteobacteria</taxon>
        <taxon>Hyphomicrobiales</taxon>
        <taxon>Nitrobacteraceae</taxon>
        <taxon>Bradyrhizobium</taxon>
    </lineage>
</organism>
<dbReference type="InterPro" id="IPR025166">
    <property type="entry name" value="Integrase_DNA_bind_dom"/>
</dbReference>
<evidence type="ECO:0000256" key="4">
    <source>
        <dbReference type="ARBA" id="ARBA00023172"/>
    </source>
</evidence>